<protein>
    <submittedName>
        <fullName evidence="1">Type II toxin-antitoxin system RelE/ParE family toxin</fullName>
    </submittedName>
</protein>
<organism evidence="1 2">
    <name type="scientific">Drouetiella hepatica Uher 2000/2452</name>
    <dbReference type="NCBI Taxonomy" id="904376"/>
    <lineage>
        <taxon>Bacteria</taxon>
        <taxon>Bacillati</taxon>
        <taxon>Cyanobacteriota</taxon>
        <taxon>Cyanophyceae</taxon>
        <taxon>Oculatellales</taxon>
        <taxon>Oculatellaceae</taxon>
        <taxon>Drouetiella</taxon>
    </lineage>
</organism>
<dbReference type="Gene3D" id="3.30.2310.20">
    <property type="entry name" value="RelE-like"/>
    <property type="match status" value="1"/>
</dbReference>
<dbReference type="InterPro" id="IPR035093">
    <property type="entry name" value="RelE/ParE_toxin_dom_sf"/>
</dbReference>
<comment type="caution">
    <text evidence="1">The sequence shown here is derived from an EMBL/GenBank/DDBJ whole genome shotgun (WGS) entry which is preliminary data.</text>
</comment>
<dbReference type="PANTHER" id="PTHR40266:SF2">
    <property type="entry name" value="TOXIN HIGB-1"/>
    <property type="match status" value="1"/>
</dbReference>
<name>A0A951UKD6_9CYAN</name>
<gene>
    <name evidence="1" type="ORF">KME15_00560</name>
</gene>
<dbReference type="PANTHER" id="PTHR40266">
    <property type="entry name" value="TOXIN HIGB-1"/>
    <property type="match status" value="1"/>
</dbReference>
<dbReference type="Proteomes" id="UP000757435">
    <property type="component" value="Unassembled WGS sequence"/>
</dbReference>
<dbReference type="Pfam" id="PF05015">
    <property type="entry name" value="HigB-like_toxin"/>
    <property type="match status" value="1"/>
</dbReference>
<dbReference type="InterPro" id="IPR007711">
    <property type="entry name" value="HigB-1"/>
</dbReference>
<evidence type="ECO:0000313" key="2">
    <source>
        <dbReference type="Proteomes" id="UP000757435"/>
    </source>
</evidence>
<evidence type="ECO:0000313" key="1">
    <source>
        <dbReference type="EMBL" id="MBW4657140.1"/>
    </source>
</evidence>
<reference evidence="1" key="2">
    <citation type="journal article" date="2022" name="Microbiol. Resour. Announc.">
        <title>Metagenome Sequencing to Explore Phylogenomics of Terrestrial Cyanobacteria.</title>
        <authorList>
            <person name="Ward R.D."/>
            <person name="Stajich J.E."/>
            <person name="Johansen J.R."/>
            <person name="Huntemann M."/>
            <person name="Clum A."/>
            <person name="Foster B."/>
            <person name="Foster B."/>
            <person name="Roux S."/>
            <person name="Palaniappan K."/>
            <person name="Varghese N."/>
            <person name="Mukherjee S."/>
            <person name="Reddy T.B.K."/>
            <person name="Daum C."/>
            <person name="Copeland A."/>
            <person name="Chen I.A."/>
            <person name="Ivanova N.N."/>
            <person name="Kyrpides N.C."/>
            <person name="Shapiro N."/>
            <person name="Eloe-Fadrosh E.A."/>
            <person name="Pietrasiak N."/>
        </authorList>
    </citation>
    <scope>NUCLEOTIDE SEQUENCE</scope>
    <source>
        <strain evidence="1">UHER 2000/2452</strain>
    </source>
</reference>
<reference evidence="1" key="1">
    <citation type="submission" date="2021-05" db="EMBL/GenBank/DDBJ databases">
        <authorList>
            <person name="Pietrasiak N."/>
            <person name="Ward R."/>
            <person name="Stajich J.E."/>
            <person name="Kurbessoian T."/>
        </authorList>
    </citation>
    <scope>NUCLEOTIDE SEQUENCE</scope>
    <source>
        <strain evidence="1">UHER 2000/2452</strain>
    </source>
</reference>
<accession>A0A951UKD6</accession>
<dbReference type="SUPFAM" id="SSF143011">
    <property type="entry name" value="RelE-like"/>
    <property type="match status" value="1"/>
</dbReference>
<dbReference type="AlphaFoldDB" id="A0A951UKD6"/>
<proteinExistence type="predicted"/>
<sequence length="94" mass="11076">MIVSFKSQETKLIFEGFRSPHYPPDIQTVALRKLLMLDAAVSINDLRVPPGNRLKKLEDDREKQYSIRINDQWRICFIWTNEGNADQVEIVDYH</sequence>
<dbReference type="EMBL" id="JAHHHD010000001">
    <property type="protein sequence ID" value="MBW4657140.1"/>
    <property type="molecule type" value="Genomic_DNA"/>
</dbReference>